<dbReference type="PANTHER" id="PTHR30349:SF64">
    <property type="entry name" value="PROPHAGE INTEGRASE INTD-RELATED"/>
    <property type="match status" value="1"/>
</dbReference>
<dbReference type="SUPFAM" id="SSF56349">
    <property type="entry name" value="DNA breaking-rejoining enzymes"/>
    <property type="match status" value="1"/>
</dbReference>
<keyword evidence="5" id="KW-1185">Reference proteome</keyword>
<feature type="domain" description="Tyr recombinase" evidence="3">
    <location>
        <begin position="22"/>
        <end position="237"/>
    </location>
</feature>
<dbReference type="InterPro" id="IPR050090">
    <property type="entry name" value="Tyrosine_recombinase_XerCD"/>
</dbReference>
<dbReference type="GO" id="GO:0006310">
    <property type="term" value="P:DNA recombination"/>
    <property type="evidence" value="ECO:0007669"/>
    <property type="project" value="UniProtKB-KW"/>
</dbReference>
<comment type="caution">
    <text evidence="4">The sequence shown here is derived from an EMBL/GenBank/DDBJ whole genome shotgun (WGS) entry which is preliminary data.</text>
</comment>
<dbReference type="CDD" id="cd00397">
    <property type="entry name" value="DNA_BRE_C"/>
    <property type="match status" value="1"/>
</dbReference>
<proteinExistence type="predicted"/>
<dbReference type="InterPro" id="IPR002104">
    <property type="entry name" value="Integrase_catalytic"/>
</dbReference>
<dbReference type="EMBL" id="FCNW02000045">
    <property type="protein sequence ID" value="SAL60688.1"/>
    <property type="molecule type" value="Genomic_DNA"/>
</dbReference>
<evidence type="ECO:0000256" key="2">
    <source>
        <dbReference type="ARBA" id="ARBA00023172"/>
    </source>
</evidence>
<accession>A0A158IVT6</accession>
<dbReference type="PANTHER" id="PTHR30349">
    <property type="entry name" value="PHAGE INTEGRASE-RELATED"/>
    <property type="match status" value="1"/>
</dbReference>
<keyword evidence="1" id="KW-0229">DNA integration</keyword>
<dbReference type="InterPro" id="IPR013762">
    <property type="entry name" value="Integrase-like_cat_sf"/>
</dbReference>
<dbReference type="Gene3D" id="1.10.443.10">
    <property type="entry name" value="Intergrase catalytic core"/>
    <property type="match status" value="1"/>
</dbReference>
<gene>
    <name evidence="4" type="ORF">AWB65_05488</name>
</gene>
<keyword evidence="2" id="KW-0233">DNA recombination</keyword>
<name>A0A158IVT6_9BURK</name>
<evidence type="ECO:0000313" key="4">
    <source>
        <dbReference type="EMBL" id="SAL60688.1"/>
    </source>
</evidence>
<dbReference type="InterPro" id="IPR011010">
    <property type="entry name" value="DNA_brk_join_enz"/>
</dbReference>
<dbReference type="STRING" id="326474.AWB65_05488"/>
<dbReference type="PROSITE" id="PS51898">
    <property type="entry name" value="TYR_RECOMBINASE"/>
    <property type="match status" value="1"/>
</dbReference>
<dbReference type="GO" id="GO:0015074">
    <property type="term" value="P:DNA integration"/>
    <property type="evidence" value="ECO:0007669"/>
    <property type="project" value="UniProtKB-KW"/>
</dbReference>
<dbReference type="AlphaFoldDB" id="A0A158IVT6"/>
<evidence type="ECO:0000259" key="3">
    <source>
        <dbReference type="PROSITE" id="PS51898"/>
    </source>
</evidence>
<evidence type="ECO:0000313" key="5">
    <source>
        <dbReference type="Proteomes" id="UP000054977"/>
    </source>
</evidence>
<sequence>MTITREVAVQVERALSPKLWTELRRALDERCVATLPDQDEAETRQWRTARAAILLMGDSGLRRDEAAHARREALRPYVGQSIRPSPEGSNDTPVWALTVIGKRRKQRTVPVSAATVAALREHWIDRERDFDVPLHSAPLIAPLAIPATPSALNKHGGAVEAAYTPDAFGHLVRQTLQRLTTELAARPGISPADLVQLANTSAHAFRHTFGTRAVARNMPIDVVQTILGHASLQTTSI</sequence>
<reference evidence="4" key="1">
    <citation type="submission" date="2016-01" db="EMBL/GenBank/DDBJ databases">
        <authorList>
            <person name="Peeters C."/>
        </authorList>
    </citation>
    <scope>NUCLEOTIDE SEQUENCE [LARGE SCALE GENOMIC DNA]</scope>
    <source>
        <strain evidence="4">LMG 22934</strain>
    </source>
</reference>
<dbReference type="GO" id="GO:0003677">
    <property type="term" value="F:DNA binding"/>
    <property type="evidence" value="ECO:0007669"/>
    <property type="project" value="InterPro"/>
</dbReference>
<dbReference type="Proteomes" id="UP000054977">
    <property type="component" value="Unassembled WGS sequence"/>
</dbReference>
<protein>
    <submittedName>
        <fullName evidence="4">Integrase</fullName>
    </submittedName>
</protein>
<evidence type="ECO:0000256" key="1">
    <source>
        <dbReference type="ARBA" id="ARBA00022908"/>
    </source>
</evidence>
<organism evidence="4 5">
    <name type="scientific">Caballeronia humi</name>
    <dbReference type="NCBI Taxonomy" id="326474"/>
    <lineage>
        <taxon>Bacteria</taxon>
        <taxon>Pseudomonadati</taxon>
        <taxon>Pseudomonadota</taxon>
        <taxon>Betaproteobacteria</taxon>
        <taxon>Burkholderiales</taxon>
        <taxon>Burkholderiaceae</taxon>
        <taxon>Caballeronia</taxon>
    </lineage>
</organism>
<dbReference type="Pfam" id="PF00589">
    <property type="entry name" value="Phage_integrase"/>
    <property type="match status" value="1"/>
</dbReference>